<keyword evidence="6" id="KW-1185">Reference proteome</keyword>
<evidence type="ECO:0000256" key="1">
    <source>
        <dbReference type="ARBA" id="ARBA00034221"/>
    </source>
</evidence>
<accession>A0ABW1VAJ9</accession>
<dbReference type="InterPro" id="IPR036866">
    <property type="entry name" value="RibonucZ/Hydroxyglut_hydro"/>
</dbReference>
<evidence type="ECO:0000313" key="6">
    <source>
        <dbReference type="Proteomes" id="UP001596233"/>
    </source>
</evidence>
<comment type="caution">
    <text evidence="5">The sequence shown here is derived from an EMBL/GenBank/DDBJ whole genome shotgun (WGS) entry which is preliminary data.</text>
</comment>
<dbReference type="Proteomes" id="UP001596233">
    <property type="component" value="Unassembled WGS sequence"/>
</dbReference>
<dbReference type="CDD" id="cd07721">
    <property type="entry name" value="yflN-like_MBL-fold"/>
    <property type="match status" value="1"/>
</dbReference>
<evidence type="ECO:0000313" key="5">
    <source>
        <dbReference type="EMBL" id="MFC6334466.1"/>
    </source>
</evidence>
<dbReference type="SUPFAM" id="SSF56281">
    <property type="entry name" value="Metallo-hydrolase/oxidoreductase"/>
    <property type="match status" value="1"/>
</dbReference>
<name>A0ABW1VAJ9_9BACL</name>
<dbReference type="EMBL" id="JBHSTE010000006">
    <property type="protein sequence ID" value="MFC6334466.1"/>
    <property type="molecule type" value="Genomic_DNA"/>
</dbReference>
<feature type="domain" description="Metallo-beta-lactamase" evidence="4">
    <location>
        <begin position="40"/>
        <end position="248"/>
    </location>
</feature>
<comment type="catalytic activity">
    <reaction evidence="3">
        <text>3',5'-cyclic UMP + H2O = UMP + H(+)</text>
        <dbReference type="Rhea" id="RHEA:70575"/>
        <dbReference type="ChEBI" id="CHEBI:15377"/>
        <dbReference type="ChEBI" id="CHEBI:15378"/>
        <dbReference type="ChEBI" id="CHEBI:57865"/>
        <dbReference type="ChEBI" id="CHEBI:184387"/>
    </reaction>
    <physiologicalReaction direction="left-to-right" evidence="3">
        <dbReference type="Rhea" id="RHEA:70576"/>
    </physiologicalReaction>
</comment>
<reference evidence="6" key="1">
    <citation type="journal article" date="2019" name="Int. J. Syst. Evol. Microbiol.">
        <title>The Global Catalogue of Microorganisms (GCM) 10K type strain sequencing project: providing services to taxonomists for standard genome sequencing and annotation.</title>
        <authorList>
            <consortium name="The Broad Institute Genomics Platform"/>
            <consortium name="The Broad Institute Genome Sequencing Center for Infectious Disease"/>
            <person name="Wu L."/>
            <person name="Ma J."/>
        </authorList>
    </citation>
    <scope>NUCLEOTIDE SEQUENCE [LARGE SCALE GENOMIC DNA]</scope>
    <source>
        <strain evidence="6">PCU 280</strain>
    </source>
</reference>
<dbReference type="Gene3D" id="3.60.15.10">
    <property type="entry name" value="Ribonuclease Z/Hydroxyacylglutathione hydrolase-like"/>
    <property type="match status" value="1"/>
</dbReference>
<dbReference type="SMART" id="SM00849">
    <property type="entry name" value="Lactamase_B"/>
    <property type="match status" value="1"/>
</dbReference>
<gene>
    <name evidence="5" type="ORF">ACFP56_17700</name>
</gene>
<comment type="function">
    <text evidence="2">Counteracts the endogenous Pycsar antiviral defense system. Phosphodiesterase that enables metal-dependent hydrolysis of host cyclic nucleotide Pycsar defense signals such as cCMP and cUMP.</text>
</comment>
<evidence type="ECO:0000256" key="2">
    <source>
        <dbReference type="ARBA" id="ARBA00034301"/>
    </source>
</evidence>
<evidence type="ECO:0000259" key="4">
    <source>
        <dbReference type="SMART" id="SM00849"/>
    </source>
</evidence>
<comment type="catalytic activity">
    <reaction evidence="1">
        <text>3',5'-cyclic CMP + H2O = CMP + H(+)</text>
        <dbReference type="Rhea" id="RHEA:72675"/>
        <dbReference type="ChEBI" id="CHEBI:15377"/>
        <dbReference type="ChEBI" id="CHEBI:15378"/>
        <dbReference type="ChEBI" id="CHEBI:58003"/>
        <dbReference type="ChEBI" id="CHEBI:60377"/>
    </reaction>
    <physiologicalReaction direction="left-to-right" evidence="1">
        <dbReference type="Rhea" id="RHEA:72676"/>
    </physiologicalReaction>
</comment>
<dbReference type="InterPro" id="IPR050855">
    <property type="entry name" value="NDM-1-like"/>
</dbReference>
<evidence type="ECO:0000256" key="3">
    <source>
        <dbReference type="ARBA" id="ARBA00048505"/>
    </source>
</evidence>
<dbReference type="PANTHER" id="PTHR42951:SF17">
    <property type="entry name" value="METALLO-BETA-LACTAMASE DOMAIN-CONTAINING PROTEIN"/>
    <property type="match status" value="1"/>
</dbReference>
<dbReference type="InterPro" id="IPR001279">
    <property type="entry name" value="Metallo-B-lactamas"/>
</dbReference>
<sequence>MEIDSGLSYGSDYHFLPVTSIKSGAEDEVATGVWCKTIQIVNICCISNQDDWVLIDAGMPRSADQIIEACEARFGAGSKPKCIVLTHGHFDHVGAIIELVQLWKVPVYAHKLEMPYLTGAESYPAPDPSVEGGMVAKLSFVFPVEPIQLGDWIKELPEDGSVPFLEDWRWLHTPGHAPGHISLFREQDRVLIAGDAFVTVRQDSLYKVFTQEQEVHGPPRYLTTDWEQAKHSVYMLEQLQPAVAVTGHGVPMRGERLAQGLKKLAADFDSLAVPDYGKYIQ</sequence>
<organism evidence="5 6">
    <name type="scientific">Paenibacillus septentrionalis</name>
    <dbReference type="NCBI Taxonomy" id="429342"/>
    <lineage>
        <taxon>Bacteria</taxon>
        <taxon>Bacillati</taxon>
        <taxon>Bacillota</taxon>
        <taxon>Bacilli</taxon>
        <taxon>Bacillales</taxon>
        <taxon>Paenibacillaceae</taxon>
        <taxon>Paenibacillus</taxon>
    </lineage>
</organism>
<protein>
    <submittedName>
        <fullName evidence="5">MBL fold metallo-hydrolase</fullName>
    </submittedName>
</protein>
<dbReference type="RefSeq" id="WP_379237023.1">
    <property type="nucleotide sequence ID" value="NZ_JBHSTE010000006.1"/>
</dbReference>
<dbReference type="Pfam" id="PF00753">
    <property type="entry name" value="Lactamase_B"/>
    <property type="match status" value="1"/>
</dbReference>
<proteinExistence type="predicted"/>
<dbReference type="PANTHER" id="PTHR42951">
    <property type="entry name" value="METALLO-BETA-LACTAMASE DOMAIN-CONTAINING"/>
    <property type="match status" value="1"/>
</dbReference>